<comment type="caution">
    <text evidence="1">The sequence shown here is derived from an EMBL/GenBank/DDBJ whole genome shotgun (WGS) entry which is preliminary data.</text>
</comment>
<organism evidence="1 2">
    <name type="scientific">Polypedilum vanderplanki</name>
    <name type="common">Sleeping chironomid midge</name>
    <dbReference type="NCBI Taxonomy" id="319348"/>
    <lineage>
        <taxon>Eukaryota</taxon>
        <taxon>Metazoa</taxon>
        <taxon>Ecdysozoa</taxon>
        <taxon>Arthropoda</taxon>
        <taxon>Hexapoda</taxon>
        <taxon>Insecta</taxon>
        <taxon>Pterygota</taxon>
        <taxon>Neoptera</taxon>
        <taxon>Endopterygota</taxon>
        <taxon>Diptera</taxon>
        <taxon>Nematocera</taxon>
        <taxon>Chironomoidea</taxon>
        <taxon>Chironomidae</taxon>
        <taxon>Chironominae</taxon>
        <taxon>Polypedilum</taxon>
        <taxon>Polypedilum</taxon>
    </lineage>
</organism>
<name>A0A9J6BAA1_POLVA</name>
<evidence type="ECO:0000313" key="1">
    <source>
        <dbReference type="EMBL" id="KAG5666626.1"/>
    </source>
</evidence>
<accession>A0A9J6BAA1</accession>
<reference evidence="1" key="1">
    <citation type="submission" date="2021-03" db="EMBL/GenBank/DDBJ databases">
        <title>Chromosome level genome of the anhydrobiotic midge Polypedilum vanderplanki.</title>
        <authorList>
            <person name="Yoshida Y."/>
            <person name="Kikawada T."/>
            <person name="Gusev O."/>
        </authorList>
    </citation>
    <scope>NUCLEOTIDE SEQUENCE</scope>
    <source>
        <strain evidence="1">NIAS01</strain>
        <tissue evidence="1">Whole body or cell culture</tissue>
    </source>
</reference>
<sequence>MVKFILEFKTEASDLLTLHVKSFKKEQKRVLIKIKNNSMILNSLKYKFSSIKECNITPALVCNSVICKLSTVTNSMVYEYTSLIRENDLLIDTNPKRNKESQTDDSSVCYPRNGNIHINKPTSVIINNYYSLLPQQPKKFSIFDRLGGILKERESAYVLNSNSNKSGTKRVTFVEENEKPLTNKRRMTDANLKVEKQKLKSVVVKVIQNK</sequence>
<keyword evidence="2" id="KW-1185">Reference proteome</keyword>
<proteinExistence type="predicted"/>
<dbReference type="AlphaFoldDB" id="A0A9J6BAA1"/>
<evidence type="ECO:0000313" key="2">
    <source>
        <dbReference type="Proteomes" id="UP001107558"/>
    </source>
</evidence>
<dbReference type="Proteomes" id="UP001107558">
    <property type="component" value="Chromosome 4"/>
</dbReference>
<gene>
    <name evidence="1" type="ORF">PVAND_014642</name>
</gene>
<protein>
    <submittedName>
        <fullName evidence="1">Uncharacterized protein</fullName>
    </submittedName>
</protein>
<dbReference type="EMBL" id="JADBJN010000004">
    <property type="protein sequence ID" value="KAG5666626.1"/>
    <property type="molecule type" value="Genomic_DNA"/>
</dbReference>